<dbReference type="EMBL" id="BMIJ01000003">
    <property type="protein sequence ID" value="GGB90761.1"/>
    <property type="molecule type" value="Genomic_DNA"/>
</dbReference>
<evidence type="ECO:0000313" key="8">
    <source>
        <dbReference type="Proteomes" id="UP000629025"/>
    </source>
</evidence>
<gene>
    <name evidence="7" type="ORF">GCM10011352_15990</name>
</gene>
<dbReference type="PANTHER" id="PTHR13096:SF8">
    <property type="entry name" value="RIBOSOMAL OXYGENASE 1"/>
    <property type="match status" value="1"/>
</dbReference>
<dbReference type="Pfam" id="PF20514">
    <property type="entry name" value="WHD_ROXA"/>
    <property type="match status" value="1"/>
</dbReference>
<sequence>MNKQVPLGELTPEQFLRDYWQKKPLLIRDALPDFEPLLSADELAGLACEQDVESRLIRFDAKGDSWTLSKGPFDETHFSSLPSTSWTLLVQAVDHWVPEAAELMDRFNFIPNWRVDDLMISYAVDGGGVGPHYDNYDVFLLQAEGTRRWELGGICDEHSPRREDAPVMILPEWEVKQSFELNPGDMLYLPPQVAHNGVAVGDGCVTYSIGFRAPAHNEILRSFSDFIGEQLGREQRYSDADLTLQANPGEISAAALDRVADILRGYLGNRDQLESWFGQYMTEPKYPELAEEGELLEESEIAGALAEGYSIRRAEGSRLAFVDHDDETVLLFADSQQHLAQSGAATLARQLCRERELDVGQLSPLTPDALSLLKKLLQQGCCYLTEG</sequence>
<keyword evidence="3" id="KW-0223">Dioxygenase</keyword>
<dbReference type="InterPro" id="IPR003347">
    <property type="entry name" value="JmjC_dom"/>
</dbReference>
<dbReference type="PROSITE" id="PS51184">
    <property type="entry name" value="JMJC"/>
    <property type="match status" value="1"/>
</dbReference>
<organism evidence="7 8">
    <name type="scientific">Marinobacterium zhoushanense</name>
    <dbReference type="NCBI Taxonomy" id="1679163"/>
    <lineage>
        <taxon>Bacteria</taxon>
        <taxon>Pseudomonadati</taxon>
        <taxon>Pseudomonadota</taxon>
        <taxon>Gammaproteobacteria</taxon>
        <taxon>Oceanospirillales</taxon>
        <taxon>Oceanospirillaceae</taxon>
        <taxon>Marinobacterium</taxon>
    </lineage>
</organism>
<evidence type="ECO:0000256" key="2">
    <source>
        <dbReference type="ARBA" id="ARBA00022723"/>
    </source>
</evidence>
<dbReference type="Gene3D" id="3.40.366.30">
    <property type="entry name" value="50S ribosomal protein L16 arginine hydroxylase, Chain A, Domain 2"/>
    <property type="match status" value="1"/>
</dbReference>
<proteinExistence type="predicted"/>
<reference evidence="8" key="1">
    <citation type="journal article" date="2019" name="Int. J. Syst. Evol. Microbiol.">
        <title>The Global Catalogue of Microorganisms (GCM) 10K type strain sequencing project: providing services to taxonomists for standard genome sequencing and annotation.</title>
        <authorList>
            <consortium name="The Broad Institute Genomics Platform"/>
            <consortium name="The Broad Institute Genome Sequencing Center for Infectious Disease"/>
            <person name="Wu L."/>
            <person name="Ma J."/>
        </authorList>
    </citation>
    <scope>NUCLEOTIDE SEQUENCE [LARGE SCALE GENOMIC DNA]</scope>
    <source>
        <strain evidence="8">CGMCC 1.15341</strain>
    </source>
</reference>
<keyword evidence="8" id="KW-1185">Reference proteome</keyword>
<dbReference type="Proteomes" id="UP000629025">
    <property type="component" value="Unassembled WGS sequence"/>
</dbReference>
<evidence type="ECO:0000256" key="4">
    <source>
        <dbReference type="ARBA" id="ARBA00023002"/>
    </source>
</evidence>
<dbReference type="Pfam" id="PF08007">
    <property type="entry name" value="JmjC_2"/>
    <property type="match status" value="1"/>
</dbReference>
<name>A0ABQ1KC84_9GAMM</name>
<keyword evidence="5" id="KW-0408">Iron</keyword>
<dbReference type="SMART" id="SM00558">
    <property type="entry name" value="JmjC"/>
    <property type="match status" value="1"/>
</dbReference>
<protein>
    <submittedName>
        <fullName evidence="7">Cupin</fullName>
    </submittedName>
</protein>
<evidence type="ECO:0000256" key="3">
    <source>
        <dbReference type="ARBA" id="ARBA00022964"/>
    </source>
</evidence>
<evidence type="ECO:0000259" key="6">
    <source>
        <dbReference type="PROSITE" id="PS51184"/>
    </source>
</evidence>
<dbReference type="PANTHER" id="PTHR13096">
    <property type="entry name" value="MINA53 MYC INDUCED NUCLEAR ANTIGEN"/>
    <property type="match status" value="1"/>
</dbReference>
<dbReference type="SUPFAM" id="SSF51197">
    <property type="entry name" value="Clavaminate synthase-like"/>
    <property type="match status" value="1"/>
</dbReference>
<accession>A0ABQ1KC84</accession>
<keyword evidence="2" id="KW-0479">Metal-binding</keyword>
<comment type="cofactor">
    <cofactor evidence="1">
        <name>Fe(2+)</name>
        <dbReference type="ChEBI" id="CHEBI:29033"/>
    </cofactor>
</comment>
<dbReference type="InterPro" id="IPR046799">
    <property type="entry name" value="ROXA-like_wH"/>
</dbReference>
<feature type="domain" description="JmjC" evidence="6">
    <location>
        <begin position="99"/>
        <end position="228"/>
    </location>
</feature>
<evidence type="ECO:0000256" key="1">
    <source>
        <dbReference type="ARBA" id="ARBA00001954"/>
    </source>
</evidence>
<dbReference type="RefSeq" id="WP_229680645.1">
    <property type="nucleotide sequence ID" value="NZ_BMIJ01000003.1"/>
</dbReference>
<keyword evidence="4" id="KW-0560">Oxidoreductase</keyword>
<comment type="caution">
    <text evidence="7">The sequence shown here is derived from an EMBL/GenBank/DDBJ whole genome shotgun (WGS) entry which is preliminary data.</text>
</comment>
<evidence type="ECO:0000256" key="5">
    <source>
        <dbReference type="ARBA" id="ARBA00023004"/>
    </source>
</evidence>
<dbReference type="InterPro" id="IPR039994">
    <property type="entry name" value="NO66-like"/>
</dbReference>
<dbReference type="Gene3D" id="2.60.120.650">
    <property type="entry name" value="Cupin"/>
    <property type="match status" value="1"/>
</dbReference>
<evidence type="ECO:0000313" key="7">
    <source>
        <dbReference type="EMBL" id="GGB90761.1"/>
    </source>
</evidence>